<dbReference type="SUPFAM" id="SSF56645">
    <property type="entry name" value="Acyl-CoA dehydrogenase NM domain-like"/>
    <property type="match status" value="1"/>
</dbReference>
<evidence type="ECO:0000256" key="1">
    <source>
        <dbReference type="ARBA" id="ARBA00001974"/>
    </source>
</evidence>
<keyword evidence="5 6" id="KW-0560">Oxidoreductase</keyword>
<keyword evidence="11" id="KW-1185">Reference proteome</keyword>
<dbReference type="Gene3D" id="1.10.540.10">
    <property type="entry name" value="Acyl-CoA dehydrogenase/oxidase, N-terminal domain"/>
    <property type="match status" value="1"/>
</dbReference>
<dbReference type="PANTHER" id="PTHR43884:SF12">
    <property type="entry name" value="ISOVALERYL-COA DEHYDROGENASE, MITOCHONDRIAL-RELATED"/>
    <property type="match status" value="1"/>
</dbReference>
<dbReference type="InterPro" id="IPR046373">
    <property type="entry name" value="Acyl-CoA_Oxase/DH_mid-dom_sf"/>
</dbReference>
<dbReference type="InterPro" id="IPR009075">
    <property type="entry name" value="AcylCo_DH/oxidase_C"/>
</dbReference>
<dbReference type="FunFam" id="1.20.140.10:FF:000004">
    <property type="entry name" value="Acyl-CoA dehydrogenase FadE25"/>
    <property type="match status" value="1"/>
</dbReference>
<evidence type="ECO:0000259" key="9">
    <source>
        <dbReference type="Pfam" id="PF02771"/>
    </source>
</evidence>
<protein>
    <submittedName>
        <fullName evidence="10">Acyl-CoA dehydrogenase domain-containing protein</fullName>
    </submittedName>
</protein>
<dbReference type="PIRSF" id="PIRSF016578">
    <property type="entry name" value="HsaA"/>
    <property type="match status" value="1"/>
</dbReference>
<feature type="domain" description="Acyl-CoA dehydrogenase/oxidase N-terminal" evidence="9">
    <location>
        <begin position="12"/>
        <end position="122"/>
    </location>
</feature>
<keyword evidence="3 6" id="KW-0285">Flavoprotein</keyword>
<dbReference type="InterPro" id="IPR006091">
    <property type="entry name" value="Acyl-CoA_Oxase/DH_mid-dom"/>
</dbReference>
<accession>A0A9P2TCX0</accession>
<comment type="cofactor">
    <cofactor evidence="1 6">
        <name>FAD</name>
        <dbReference type="ChEBI" id="CHEBI:57692"/>
    </cofactor>
</comment>
<dbReference type="SUPFAM" id="SSF47203">
    <property type="entry name" value="Acyl-CoA dehydrogenase C-terminal domain-like"/>
    <property type="match status" value="1"/>
</dbReference>
<dbReference type="InterPro" id="IPR013786">
    <property type="entry name" value="AcylCoA_DH/ox_N"/>
</dbReference>
<evidence type="ECO:0000256" key="6">
    <source>
        <dbReference type="RuleBase" id="RU362125"/>
    </source>
</evidence>
<name>A0A9P2TCX0_THEFU</name>
<evidence type="ECO:0000256" key="4">
    <source>
        <dbReference type="ARBA" id="ARBA00022827"/>
    </source>
</evidence>
<dbReference type="Proteomes" id="UP000014184">
    <property type="component" value="Unassembled WGS sequence"/>
</dbReference>
<feature type="domain" description="Acyl-CoA dehydrogenase/oxidase C-terminal" evidence="7">
    <location>
        <begin position="232"/>
        <end position="380"/>
    </location>
</feature>
<dbReference type="Pfam" id="PF02770">
    <property type="entry name" value="Acyl-CoA_dh_M"/>
    <property type="match status" value="1"/>
</dbReference>
<dbReference type="Pfam" id="PF00441">
    <property type="entry name" value="Acyl-CoA_dh_1"/>
    <property type="match status" value="1"/>
</dbReference>
<evidence type="ECO:0000256" key="5">
    <source>
        <dbReference type="ARBA" id="ARBA00023002"/>
    </source>
</evidence>
<dbReference type="Gene3D" id="1.20.140.10">
    <property type="entry name" value="Butyryl-CoA Dehydrogenase, subunit A, domain 3"/>
    <property type="match status" value="1"/>
</dbReference>
<dbReference type="PROSITE" id="PS00072">
    <property type="entry name" value="ACYL_COA_DH_1"/>
    <property type="match status" value="1"/>
</dbReference>
<dbReference type="GO" id="GO:0003995">
    <property type="term" value="F:acyl-CoA dehydrogenase activity"/>
    <property type="evidence" value="ECO:0007669"/>
    <property type="project" value="InterPro"/>
</dbReference>
<dbReference type="FunFam" id="1.10.540.10:FF:000002">
    <property type="entry name" value="Acyl-CoA dehydrogenase FadE19"/>
    <property type="match status" value="1"/>
</dbReference>
<evidence type="ECO:0000259" key="8">
    <source>
        <dbReference type="Pfam" id="PF02770"/>
    </source>
</evidence>
<evidence type="ECO:0000313" key="11">
    <source>
        <dbReference type="Proteomes" id="UP000014184"/>
    </source>
</evidence>
<dbReference type="InterPro" id="IPR037069">
    <property type="entry name" value="AcylCoA_DH/ox_N_sf"/>
</dbReference>
<dbReference type="AlphaFoldDB" id="A0A9P2TCX0"/>
<dbReference type="GO" id="GO:0050660">
    <property type="term" value="F:flavin adenine dinucleotide binding"/>
    <property type="evidence" value="ECO:0007669"/>
    <property type="project" value="InterPro"/>
</dbReference>
<dbReference type="Gene3D" id="2.40.110.10">
    <property type="entry name" value="Butyryl-CoA Dehydrogenase, subunit A, domain 2"/>
    <property type="match status" value="1"/>
</dbReference>
<keyword evidence="4 6" id="KW-0274">FAD</keyword>
<evidence type="ECO:0000256" key="2">
    <source>
        <dbReference type="ARBA" id="ARBA00009347"/>
    </source>
</evidence>
<proteinExistence type="inferred from homology"/>
<dbReference type="PROSITE" id="PS00073">
    <property type="entry name" value="ACYL_COA_DH_2"/>
    <property type="match status" value="1"/>
</dbReference>
<evidence type="ECO:0000256" key="3">
    <source>
        <dbReference type="ARBA" id="ARBA00022630"/>
    </source>
</evidence>
<reference evidence="10 11" key="1">
    <citation type="journal article" date="2013" name="Genome Announc.">
        <title>Draft Genome Sequence of the Lignocellulose Decomposer Thermobifida fusca Strain TM51.</title>
        <authorList>
            <person name="Toth A."/>
            <person name="Barna T."/>
            <person name="Nagy I."/>
            <person name="Horvath B."/>
            <person name="Nagy I."/>
            <person name="Tancsics A."/>
            <person name="Kriszt B."/>
            <person name="Baka E."/>
            <person name="Fekete C."/>
            <person name="Kukolya J."/>
        </authorList>
    </citation>
    <scope>NUCLEOTIDE SEQUENCE [LARGE SCALE GENOMIC DNA]</scope>
    <source>
        <strain evidence="10 11">TM51</strain>
    </source>
</reference>
<evidence type="ECO:0000313" key="10">
    <source>
        <dbReference type="EMBL" id="EOR72924.1"/>
    </source>
</evidence>
<comment type="similarity">
    <text evidence="2 6">Belongs to the acyl-CoA dehydrogenase family.</text>
</comment>
<dbReference type="InterPro" id="IPR009100">
    <property type="entry name" value="AcylCoA_DH/oxidase_NM_dom_sf"/>
</dbReference>
<sequence length="393" mass="42462">MLMSVTRLMPSQETADLVELVREVASRELAPHVAEAEETERFPREAFRTLGKLGVLGLPYPEEYGGGGQPYEAYLNILEEIGAVWASVGVGVSVHVLSCYALAVYGTEAQRQRWLPDLLSGDLLGAYCLSEPHAGSDPAAMTTRARRDGDHYILDGVKAWITHGGQADFYTVMARTSDDRSRGISCFLVPADTPGLSADRPERKMGLTASHTTMLRFDGVRIPADQRIGAEGQGLSIALSSLDAGRLGIAAVATGLAQAALDTAVDYARQREAFGKPIIEHQGLAFLLADMAAAVETARAATLRAARLKDSGLPYSKEASIAKLIATDNAMRVTTDAVQVLGGYGYTRDFPVERYMREAKVMQIFEGTNQIQRLVIGRHLARDATAHTVTVVR</sequence>
<dbReference type="InterPro" id="IPR006089">
    <property type="entry name" value="Acyl-CoA_DH_CS"/>
</dbReference>
<dbReference type="EMBL" id="AOSG01000001">
    <property type="protein sequence ID" value="EOR72924.1"/>
    <property type="molecule type" value="Genomic_DNA"/>
</dbReference>
<dbReference type="PANTHER" id="PTHR43884">
    <property type="entry name" value="ACYL-COA DEHYDROGENASE"/>
    <property type="match status" value="1"/>
</dbReference>
<dbReference type="FunFam" id="2.40.110.10:FF:000001">
    <property type="entry name" value="Acyl-CoA dehydrogenase, mitochondrial"/>
    <property type="match status" value="1"/>
</dbReference>
<feature type="domain" description="Acyl-CoA oxidase/dehydrogenase middle" evidence="8">
    <location>
        <begin position="126"/>
        <end position="220"/>
    </location>
</feature>
<dbReference type="InterPro" id="IPR036250">
    <property type="entry name" value="AcylCo_DH-like_C"/>
</dbReference>
<gene>
    <name evidence="10" type="ORF">TM51_00650</name>
</gene>
<evidence type="ECO:0000259" key="7">
    <source>
        <dbReference type="Pfam" id="PF00441"/>
    </source>
</evidence>
<dbReference type="Pfam" id="PF02771">
    <property type="entry name" value="Acyl-CoA_dh_N"/>
    <property type="match status" value="1"/>
</dbReference>
<organism evidence="10 11">
    <name type="scientific">Thermobifida fusca TM51</name>
    <dbReference type="NCBI Taxonomy" id="1169414"/>
    <lineage>
        <taxon>Bacteria</taxon>
        <taxon>Bacillati</taxon>
        <taxon>Actinomycetota</taxon>
        <taxon>Actinomycetes</taxon>
        <taxon>Streptosporangiales</taxon>
        <taxon>Nocardiopsidaceae</taxon>
        <taxon>Thermobifida</taxon>
    </lineage>
</organism>
<comment type="caution">
    <text evidence="10">The sequence shown here is derived from an EMBL/GenBank/DDBJ whole genome shotgun (WGS) entry which is preliminary data.</text>
</comment>